<evidence type="ECO:0000256" key="2">
    <source>
        <dbReference type="ARBA" id="ARBA00022679"/>
    </source>
</evidence>
<feature type="binding site" evidence="4">
    <location>
        <position position="116"/>
    </location>
    <ligand>
        <name>Zn(2+)</name>
        <dbReference type="ChEBI" id="CHEBI:29105"/>
    </ligand>
</feature>
<feature type="binding site" evidence="4">
    <location>
        <position position="137"/>
    </location>
    <ligand>
        <name>Zn(2+)</name>
        <dbReference type="ChEBI" id="CHEBI:29105"/>
    </ligand>
</feature>
<evidence type="ECO:0000256" key="3">
    <source>
        <dbReference type="ARBA" id="ARBA00023027"/>
    </source>
</evidence>
<dbReference type="InterPro" id="IPR003000">
    <property type="entry name" value="Sirtuin"/>
</dbReference>
<dbReference type="Gene3D" id="3.30.1600.10">
    <property type="entry name" value="SIR2/SIRT2 'Small Domain"/>
    <property type="match status" value="1"/>
</dbReference>
<keyword evidence="3" id="KW-0520">NAD</keyword>
<keyword evidence="4" id="KW-0479">Metal-binding</keyword>
<proteinExistence type="predicted"/>
<feature type="binding site" evidence="4">
    <location>
        <position position="119"/>
    </location>
    <ligand>
        <name>Zn(2+)</name>
        <dbReference type="ChEBI" id="CHEBI:29105"/>
    </ligand>
</feature>
<dbReference type="InterPro" id="IPR026591">
    <property type="entry name" value="Sirtuin_cat_small_dom_sf"/>
</dbReference>
<keyword evidence="4" id="KW-0862">Zinc</keyword>
<reference evidence="6 7" key="1">
    <citation type="submission" date="2018-04" db="EMBL/GenBank/DDBJ databases">
        <title>Genomic Encyclopedia of Archaeal and Bacterial Type Strains, Phase II (KMG-II): from individual species to whole genera.</title>
        <authorList>
            <person name="Goeker M."/>
        </authorList>
    </citation>
    <scope>NUCLEOTIDE SEQUENCE [LARGE SCALE GENOMIC DNA]</scope>
    <source>
        <strain evidence="6 7">DSM 21823</strain>
    </source>
</reference>
<dbReference type="Pfam" id="PF02146">
    <property type="entry name" value="SIR2"/>
    <property type="match status" value="1"/>
</dbReference>
<dbReference type="Gene3D" id="3.40.50.1220">
    <property type="entry name" value="TPP-binding domain"/>
    <property type="match status" value="1"/>
</dbReference>
<dbReference type="PANTHER" id="PTHR11085:SF4">
    <property type="entry name" value="NAD-DEPENDENT PROTEIN DEACYLASE"/>
    <property type="match status" value="1"/>
</dbReference>
<dbReference type="InterPro" id="IPR029035">
    <property type="entry name" value="DHS-like_NAD/FAD-binding_dom"/>
</dbReference>
<feature type="domain" description="Deacetylase sirtuin-type" evidence="5">
    <location>
        <begin position="1"/>
        <end position="247"/>
    </location>
</feature>
<dbReference type="SUPFAM" id="SSF52467">
    <property type="entry name" value="DHS-like NAD/FAD-binding domain"/>
    <property type="match status" value="1"/>
</dbReference>
<sequence>MTGNDPHLVVFTGAGLSAESGLLTFRGGDGLWEGHHIDQVCNQLTWKRNAAAVHRFYNDRRAAAARAEPNRAHRLLAAWQDRYHCTLITQNVDDLLERAGAWNVLHVHGRLTRMRCEACGSAWEIGANPWDPETGRCPKCASRRAVRPDVIFFHERAPLYPQMWRVLADLRPRDVLVVIGTDGAVIPIGQIAEEAPCRTVLNVLSPVPPDRWQPGMIRPDRFTRALLRPAAEAAEELDQIVSDLMRDAA</sequence>
<evidence type="ECO:0000256" key="4">
    <source>
        <dbReference type="PROSITE-ProRule" id="PRU00236"/>
    </source>
</evidence>
<dbReference type="GO" id="GO:0046872">
    <property type="term" value="F:metal ion binding"/>
    <property type="evidence" value="ECO:0007669"/>
    <property type="project" value="UniProtKB-KW"/>
</dbReference>
<comment type="caution">
    <text evidence="6">The sequence shown here is derived from an EMBL/GenBank/DDBJ whole genome shotgun (WGS) entry which is preliminary data.</text>
</comment>
<protein>
    <recommendedName>
        <fullName evidence="1">protein acetyllysine N-acetyltransferase</fullName>
        <ecNumber evidence="1">2.3.1.286</ecNumber>
    </recommendedName>
</protein>
<name>A0A2T6B993_9RHOB</name>
<dbReference type="OrthoDB" id="9800582at2"/>
<keyword evidence="7" id="KW-1185">Reference proteome</keyword>
<dbReference type="EC" id="2.3.1.286" evidence="1"/>
<dbReference type="Proteomes" id="UP000244224">
    <property type="component" value="Unassembled WGS sequence"/>
</dbReference>
<keyword evidence="2" id="KW-0808">Transferase</keyword>
<feature type="active site" description="Proton acceptor" evidence="4">
    <location>
        <position position="108"/>
    </location>
</feature>
<dbReference type="AlphaFoldDB" id="A0A2T6B993"/>
<dbReference type="PANTHER" id="PTHR11085">
    <property type="entry name" value="NAD-DEPENDENT PROTEIN DEACYLASE SIRTUIN-5, MITOCHONDRIAL-RELATED"/>
    <property type="match status" value="1"/>
</dbReference>
<organism evidence="6 7">
    <name type="scientific">Gemmobacter caeni</name>
    <dbReference type="NCBI Taxonomy" id="589035"/>
    <lineage>
        <taxon>Bacteria</taxon>
        <taxon>Pseudomonadati</taxon>
        <taxon>Pseudomonadota</taxon>
        <taxon>Alphaproteobacteria</taxon>
        <taxon>Rhodobacterales</taxon>
        <taxon>Paracoccaceae</taxon>
        <taxon>Gemmobacter</taxon>
    </lineage>
</organism>
<feature type="binding site" evidence="4">
    <location>
        <position position="140"/>
    </location>
    <ligand>
        <name>Zn(2+)</name>
        <dbReference type="ChEBI" id="CHEBI:29105"/>
    </ligand>
</feature>
<dbReference type="InterPro" id="IPR026590">
    <property type="entry name" value="Ssirtuin_cat_dom"/>
</dbReference>
<gene>
    <name evidence="6" type="ORF">C8N34_102423</name>
</gene>
<evidence type="ECO:0000256" key="1">
    <source>
        <dbReference type="ARBA" id="ARBA00012928"/>
    </source>
</evidence>
<evidence type="ECO:0000313" key="7">
    <source>
        <dbReference type="Proteomes" id="UP000244224"/>
    </source>
</evidence>
<dbReference type="GO" id="GO:0070403">
    <property type="term" value="F:NAD+ binding"/>
    <property type="evidence" value="ECO:0007669"/>
    <property type="project" value="InterPro"/>
</dbReference>
<dbReference type="RefSeq" id="WP_158640755.1">
    <property type="nucleotide sequence ID" value="NZ_QBKP01000002.1"/>
</dbReference>
<dbReference type="GO" id="GO:0017136">
    <property type="term" value="F:histone deacetylase activity, NAD-dependent"/>
    <property type="evidence" value="ECO:0007669"/>
    <property type="project" value="TreeGrafter"/>
</dbReference>
<evidence type="ECO:0000313" key="6">
    <source>
        <dbReference type="EMBL" id="PTX52629.1"/>
    </source>
</evidence>
<accession>A0A2T6B993</accession>
<dbReference type="InterPro" id="IPR050134">
    <property type="entry name" value="NAD-dep_sirtuin_deacylases"/>
</dbReference>
<dbReference type="PROSITE" id="PS50305">
    <property type="entry name" value="SIRTUIN"/>
    <property type="match status" value="1"/>
</dbReference>
<dbReference type="EMBL" id="QBKP01000002">
    <property type="protein sequence ID" value="PTX52629.1"/>
    <property type="molecule type" value="Genomic_DNA"/>
</dbReference>
<evidence type="ECO:0000259" key="5">
    <source>
        <dbReference type="PROSITE" id="PS50305"/>
    </source>
</evidence>